<reference evidence="2 3" key="1">
    <citation type="journal article" date="2007" name="Science">
        <title>Sea anemone genome reveals ancestral eumetazoan gene repertoire and genomic organization.</title>
        <authorList>
            <person name="Putnam N.H."/>
            <person name="Srivastava M."/>
            <person name="Hellsten U."/>
            <person name="Dirks B."/>
            <person name="Chapman J."/>
            <person name="Salamov A."/>
            <person name="Terry A."/>
            <person name="Shapiro H."/>
            <person name="Lindquist E."/>
            <person name="Kapitonov V.V."/>
            <person name="Jurka J."/>
            <person name="Genikhovich G."/>
            <person name="Grigoriev I.V."/>
            <person name="Lucas S.M."/>
            <person name="Steele R.E."/>
            <person name="Finnerty J.R."/>
            <person name="Technau U."/>
            <person name="Martindale M.Q."/>
            <person name="Rokhsar D.S."/>
        </authorList>
    </citation>
    <scope>NUCLEOTIDE SEQUENCE [LARGE SCALE GENOMIC DNA]</scope>
    <source>
        <strain evidence="3">CH2 X CH6</strain>
    </source>
</reference>
<dbReference type="Gene3D" id="3.10.100.10">
    <property type="entry name" value="Mannose-Binding Protein A, subunit A"/>
    <property type="match status" value="1"/>
</dbReference>
<dbReference type="PROSITE" id="PS50041">
    <property type="entry name" value="C_TYPE_LECTIN_2"/>
    <property type="match status" value="1"/>
</dbReference>
<feature type="non-terminal residue" evidence="2">
    <location>
        <position position="1"/>
    </location>
</feature>
<dbReference type="InterPro" id="IPR016187">
    <property type="entry name" value="CTDL_fold"/>
</dbReference>
<dbReference type="Proteomes" id="UP000001593">
    <property type="component" value="Unassembled WGS sequence"/>
</dbReference>
<dbReference type="InterPro" id="IPR050111">
    <property type="entry name" value="C-type_lectin/snaclec_domain"/>
</dbReference>
<dbReference type="SMART" id="SM00034">
    <property type="entry name" value="CLECT"/>
    <property type="match status" value="1"/>
</dbReference>
<dbReference type="HOGENOM" id="CLU_049894_10_1_1"/>
<organism evidence="2 3">
    <name type="scientific">Nematostella vectensis</name>
    <name type="common">Starlet sea anemone</name>
    <dbReference type="NCBI Taxonomy" id="45351"/>
    <lineage>
        <taxon>Eukaryota</taxon>
        <taxon>Metazoa</taxon>
        <taxon>Cnidaria</taxon>
        <taxon>Anthozoa</taxon>
        <taxon>Hexacorallia</taxon>
        <taxon>Actiniaria</taxon>
        <taxon>Edwardsiidae</taxon>
        <taxon>Nematostella</taxon>
    </lineage>
</organism>
<dbReference type="CDD" id="cd00037">
    <property type="entry name" value="CLECT"/>
    <property type="match status" value="1"/>
</dbReference>
<dbReference type="InParanoid" id="A7RMW6"/>
<evidence type="ECO:0000313" key="2">
    <source>
        <dbReference type="EMBL" id="EDO47173.1"/>
    </source>
</evidence>
<protein>
    <recommendedName>
        <fullName evidence="1">C-type lectin domain-containing protein</fullName>
    </recommendedName>
</protein>
<dbReference type="SUPFAM" id="SSF56436">
    <property type="entry name" value="C-type lectin-like"/>
    <property type="match status" value="1"/>
</dbReference>
<feature type="domain" description="C-type lectin" evidence="1">
    <location>
        <begin position="10"/>
        <end position="108"/>
    </location>
</feature>
<accession>A7RMW6</accession>
<evidence type="ECO:0000313" key="3">
    <source>
        <dbReference type="Proteomes" id="UP000001593"/>
    </source>
</evidence>
<proteinExistence type="predicted"/>
<keyword evidence="3" id="KW-1185">Reference proteome</keyword>
<dbReference type="PhylomeDB" id="A7RMW6"/>
<dbReference type="eggNOG" id="KOG4297">
    <property type="taxonomic scope" value="Eukaryota"/>
</dbReference>
<dbReference type="PANTHER" id="PTHR22803">
    <property type="entry name" value="MANNOSE, PHOSPHOLIPASE, LECTIN RECEPTOR RELATED"/>
    <property type="match status" value="1"/>
</dbReference>
<gene>
    <name evidence="2" type="ORF">NEMVEDRAFT_v1g64326</name>
</gene>
<dbReference type="InterPro" id="IPR001304">
    <property type="entry name" value="C-type_lectin-like"/>
</dbReference>
<sequence length="108" mass="11988">GECDAGWVQMNSSCYYPSREKKSFDRAQRACSYHAASLVTITSPEENSLVFNIARDFLVTPEDTPVWIGISTSQTLQWTDGTPIHYTNWIIGEPDANGACVQMILNGL</sequence>
<dbReference type="EMBL" id="DS469521">
    <property type="protein sequence ID" value="EDO47173.1"/>
    <property type="molecule type" value="Genomic_DNA"/>
</dbReference>
<dbReference type="AlphaFoldDB" id="A7RMW6"/>
<dbReference type="InterPro" id="IPR016186">
    <property type="entry name" value="C-type_lectin-like/link_sf"/>
</dbReference>
<dbReference type="Pfam" id="PF00059">
    <property type="entry name" value="Lectin_C"/>
    <property type="match status" value="1"/>
</dbReference>
<feature type="non-terminal residue" evidence="2">
    <location>
        <position position="108"/>
    </location>
</feature>
<evidence type="ECO:0000259" key="1">
    <source>
        <dbReference type="PROSITE" id="PS50041"/>
    </source>
</evidence>
<name>A7RMW6_NEMVE</name>